<evidence type="ECO:0008006" key="3">
    <source>
        <dbReference type="Google" id="ProtNLM"/>
    </source>
</evidence>
<evidence type="ECO:0000313" key="2">
    <source>
        <dbReference type="Proteomes" id="UP000293347"/>
    </source>
</evidence>
<gene>
    <name evidence="1" type="ORF">EZ437_11100</name>
</gene>
<dbReference type="Proteomes" id="UP000293347">
    <property type="component" value="Unassembled WGS sequence"/>
</dbReference>
<dbReference type="AlphaFoldDB" id="A0A4R0NKI9"/>
<accession>A0A4R0NKI9</accession>
<organism evidence="1 2">
    <name type="scientific">Pedobacter psychroterrae</name>
    <dbReference type="NCBI Taxonomy" id="2530453"/>
    <lineage>
        <taxon>Bacteria</taxon>
        <taxon>Pseudomonadati</taxon>
        <taxon>Bacteroidota</taxon>
        <taxon>Sphingobacteriia</taxon>
        <taxon>Sphingobacteriales</taxon>
        <taxon>Sphingobacteriaceae</taxon>
        <taxon>Pedobacter</taxon>
    </lineage>
</organism>
<dbReference type="RefSeq" id="WP_131595981.1">
    <property type="nucleotide sequence ID" value="NZ_SJSL01000002.1"/>
</dbReference>
<dbReference type="EMBL" id="SJSL01000002">
    <property type="protein sequence ID" value="TCD01290.1"/>
    <property type="molecule type" value="Genomic_DNA"/>
</dbReference>
<proteinExistence type="predicted"/>
<keyword evidence="2" id="KW-1185">Reference proteome</keyword>
<evidence type="ECO:0000313" key="1">
    <source>
        <dbReference type="EMBL" id="TCD01290.1"/>
    </source>
</evidence>
<sequence length="61" mass="7158">MLVVDALIKANRTFDLLLFPNNVHTFGAFDFYMTRRRWDYFVTNLLNATPPKDYQMGGARN</sequence>
<protein>
    <recommendedName>
        <fullName evidence="3">Prolyl oligopeptidase family protein</fullName>
    </recommendedName>
</protein>
<name>A0A4R0NKI9_9SPHI</name>
<reference evidence="1 2" key="1">
    <citation type="submission" date="2019-02" db="EMBL/GenBank/DDBJ databases">
        <title>Pedobacter sp. RP-1-14 sp. nov., isolated from Arctic soil.</title>
        <authorList>
            <person name="Dahal R.H."/>
        </authorList>
    </citation>
    <scope>NUCLEOTIDE SEQUENCE [LARGE SCALE GENOMIC DNA]</scope>
    <source>
        <strain evidence="1 2">RP-1-14</strain>
    </source>
</reference>
<comment type="caution">
    <text evidence="1">The sequence shown here is derived from an EMBL/GenBank/DDBJ whole genome shotgun (WGS) entry which is preliminary data.</text>
</comment>